<evidence type="ECO:0000313" key="7">
    <source>
        <dbReference type="EMBL" id="SCV00153.1"/>
    </source>
</evidence>
<proteinExistence type="predicted"/>
<dbReference type="InterPro" id="IPR052344">
    <property type="entry name" value="Transposase-related"/>
</dbReference>
<feature type="domain" description="Transposase TnpC homeodomain" evidence="5">
    <location>
        <begin position="56"/>
        <end position="132"/>
    </location>
</feature>
<dbReference type="Pfam" id="PF03050">
    <property type="entry name" value="DDE_Tnp_IS66"/>
    <property type="match status" value="1"/>
</dbReference>
<dbReference type="InterPro" id="IPR004291">
    <property type="entry name" value="Transposase_IS66_central"/>
</dbReference>
<dbReference type="PANTHER" id="PTHR33678">
    <property type="entry name" value="BLL1576 PROTEIN"/>
    <property type="match status" value="1"/>
</dbReference>
<dbReference type="Pfam" id="PF13817">
    <property type="entry name" value="DDE_Tnp_IS66_C"/>
    <property type="match status" value="1"/>
</dbReference>
<dbReference type="PANTHER" id="PTHR33678:SF1">
    <property type="entry name" value="BLL1576 PROTEIN"/>
    <property type="match status" value="1"/>
</dbReference>
<name>A0A1K0IRG6_CUPNE</name>
<reference evidence="7" key="1">
    <citation type="submission" date="2016-09" db="EMBL/GenBank/DDBJ databases">
        <authorList>
            <person name="Capua I."/>
            <person name="De Benedictis P."/>
            <person name="Joannis T."/>
            <person name="Lombin L.H."/>
            <person name="Cattoli G."/>
        </authorList>
    </citation>
    <scope>NUCLEOTIDE SEQUENCE</scope>
    <source>
        <strain evidence="7">B9</strain>
    </source>
</reference>
<feature type="domain" description="Transposase IS66 central" evidence="3">
    <location>
        <begin position="204"/>
        <end position="492"/>
    </location>
</feature>
<dbReference type="EMBL" id="FMSH01000516">
    <property type="protein sequence ID" value="SCV00153.1"/>
    <property type="molecule type" value="Genomic_DNA"/>
</dbReference>
<dbReference type="NCBIfam" id="NF033517">
    <property type="entry name" value="transpos_IS66"/>
    <property type="match status" value="1"/>
</dbReference>
<feature type="domain" description="Transposase IS66 C-terminal" evidence="6">
    <location>
        <begin position="499"/>
        <end position="536"/>
    </location>
</feature>
<dbReference type="InterPro" id="IPR024474">
    <property type="entry name" value="Znf_dom_IS66"/>
</dbReference>
<gene>
    <name evidence="7" type="ORF">CNECB9_680003</name>
</gene>
<dbReference type="InterPro" id="IPR039552">
    <property type="entry name" value="IS66_C"/>
</dbReference>
<dbReference type="Pfam" id="PF13007">
    <property type="entry name" value="LZ_Tnp_IS66"/>
    <property type="match status" value="1"/>
</dbReference>
<evidence type="ECO:0000259" key="4">
    <source>
        <dbReference type="Pfam" id="PF13005"/>
    </source>
</evidence>
<sequence>MTYTRLGVGCTIVFSMNEHDLSQLPPAAQAYIRELEARAAANAQHIAELNERIKLLEEQFRLAQSKRFAPSSEKLKDRVFDEAEQMAAAEPADDDEDEVLALPDTGLPEPDKPAGRKRGRKPLPAELPRQRIEYDLTEDQKICPCCRGALHRMGEEVSEQLHIEVKASVLQHVRFKYACRHCERNAERTPVVTAPMPAQPLPGSNASPAMLATVTTGKYVDGTPLYRMEDALGRAGIEVGRGTLANWIIRPAQLHYSRLYEALRRSLLSQPLIHGDETTVQVLKEEGKAAQSKSYMWVYRSAEDSEQPVVLFDYQPGRGQEYPQAFLAGYHGMLMTDGYKAWRTLEGVTHFGCVAHARRMFVDAQKGQKKPSARVLKALEYFQALYQVETLAKAELPEGETRVDYTYRIRQQHSVPLLEALKAWLDQQAPQVLPESLLGKAIAYARNQWEYLSRYVTDGRAPVDNNAIERDIRPFCTARKAWLFADTVAGAKASAMIYSLMLTCRACDVEPYAYLLHVLTELPQRAPDADISDLLPFNFARRQTAPPHPA</sequence>
<evidence type="ECO:0000256" key="2">
    <source>
        <dbReference type="SAM" id="MobiDB-lite"/>
    </source>
</evidence>
<organism evidence="7">
    <name type="scientific">Cupriavidus necator</name>
    <name type="common">Alcaligenes eutrophus</name>
    <name type="synonym">Ralstonia eutropha</name>
    <dbReference type="NCBI Taxonomy" id="106590"/>
    <lineage>
        <taxon>Bacteria</taxon>
        <taxon>Pseudomonadati</taxon>
        <taxon>Pseudomonadota</taxon>
        <taxon>Betaproteobacteria</taxon>
        <taxon>Burkholderiales</taxon>
        <taxon>Burkholderiaceae</taxon>
        <taxon>Cupriavidus</taxon>
    </lineage>
</organism>
<accession>A0A1K0IRG6</accession>
<feature type="coiled-coil region" evidence="1">
    <location>
        <begin position="32"/>
        <end position="66"/>
    </location>
</feature>
<dbReference type="InterPro" id="IPR024463">
    <property type="entry name" value="Transposase_TnpC_homeodom"/>
</dbReference>
<evidence type="ECO:0000259" key="3">
    <source>
        <dbReference type="Pfam" id="PF03050"/>
    </source>
</evidence>
<evidence type="ECO:0000256" key="1">
    <source>
        <dbReference type="SAM" id="Coils"/>
    </source>
</evidence>
<protein>
    <submittedName>
        <fullName evidence="7">Transposase</fullName>
    </submittedName>
</protein>
<feature type="region of interest" description="Disordered" evidence="2">
    <location>
        <begin position="88"/>
        <end position="126"/>
    </location>
</feature>
<keyword evidence="1" id="KW-0175">Coiled coil</keyword>
<evidence type="ECO:0000259" key="6">
    <source>
        <dbReference type="Pfam" id="PF13817"/>
    </source>
</evidence>
<feature type="domain" description="Transposase IS66 zinc-finger binding" evidence="4">
    <location>
        <begin position="141"/>
        <end position="183"/>
    </location>
</feature>
<dbReference type="AlphaFoldDB" id="A0A1K0IRG6"/>
<evidence type="ECO:0000259" key="5">
    <source>
        <dbReference type="Pfam" id="PF13007"/>
    </source>
</evidence>
<dbReference type="Pfam" id="PF13005">
    <property type="entry name" value="zf-IS66"/>
    <property type="match status" value="1"/>
</dbReference>